<proteinExistence type="predicted"/>
<gene>
    <name evidence="1" type="ORF">HG543_18060</name>
</gene>
<dbReference type="EMBL" id="JABBJJ010000077">
    <property type="protein sequence ID" value="NMO16751.1"/>
    <property type="molecule type" value="Genomic_DNA"/>
</dbReference>
<dbReference type="InterPro" id="IPR011989">
    <property type="entry name" value="ARM-like"/>
</dbReference>
<dbReference type="Gene3D" id="1.25.10.10">
    <property type="entry name" value="Leucine-rich Repeat Variant"/>
    <property type="match status" value="1"/>
</dbReference>
<dbReference type="SUPFAM" id="SSF48371">
    <property type="entry name" value="ARM repeat"/>
    <property type="match status" value="1"/>
</dbReference>
<dbReference type="PROSITE" id="PS51257">
    <property type="entry name" value="PROKAR_LIPOPROTEIN"/>
    <property type="match status" value="1"/>
</dbReference>
<accession>A0A848LHK0</accession>
<dbReference type="Pfam" id="PF13646">
    <property type="entry name" value="HEAT_2"/>
    <property type="match status" value="1"/>
</dbReference>
<reference evidence="1 2" key="1">
    <citation type="submission" date="2020-04" db="EMBL/GenBank/DDBJ databases">
        <title>Draft genome of Pyxidicoccus fallax type strain.</title>
        <authorList>
            <person name="Whitworth D.E."/>
        </authorList>
    </citation>
    <scope>NUCLEOTIDE SEQUENCE [LARGE SCALE GENOMIC DNA]</scope>
    <source>
        <strain evidence="1 2">DSM 14698</strain>
    </source>
</reference>
<dbReference type="Proteomes" id="UP000518300">
    <property type="component" value="Unassembled WGS sequence"/>
</dbReference>
<organism evidence="1 2">
    <name type="scientific">Pyxidicoccus fallax</name>
    <dbReference type="NCBI Taxonomy" id="394095"/>
    <lineage>
        <taxon>Bacteria</taxon>
        <taxon>Pseudomonadati</taxon>
        <taxon>Myxococcota</taxon>
        <taxon>Myxococcia</taxon>
        <taxon>Myxococcales</taxon>
        <taxon>Cystobacterineae</taxon>
        <taxon>Myxococcaceae</taxon>
        <taxon>Pyxidicoccus</taxon>
    </lineage>
</organism>
<evidence type="ECO:0000313" key="1">
    <source>
        <dbReference type="EMBL" id="NMO16751.1"/>
    </source>
</evidence>
<comment type="caution">
    <text evidence="1">The sequence shown here is derived from an EMBL/GenBank/DDBJ whole genome shotgun (WGS) entry which is preliminary data.</text>
</comment>
<evidence type="ECO:0000313" key="2">
    <source>
        <dbReference type="Proteomes" id="UP000518300"/>
    </source>
</evidence>
<keyword evidence="2" id="KW-1185">Reference proteome</keyword>
<dbReference type="AlphaFoldDB" id="A0A848LHK0"/>
<dbReference type="RefSeq" id="WP_169346039.1">
    <property type="nucleotide sequence ID" value="NZ_JABBJJ010000077.1"/>
</dbReference>
<dbReference type="InterPro" id="IPR016024">
    <property type="entry name" value="ARM-type_fold"/>
</dbReference>
<protein>
    <recommendedName>
        <fullName evidence="3">HEAT repeat domain-containing protein</fullName>
    </recommendedName>
</protein>
<evidence type="ECO:0008006" key="3">
    <source>
        <dbReference type="Google" id="ProtNLM"/>
    </source>
</evidence>
<name>A0A848LHK0_9BACT</name>
<sequence length="462" mass="50568">MRKSLGAWLFTLGTACAHVPEKPPESAAGEPVSAETLLERAEAAYEARDYPGCAALYRQRVARCGDDDCRAGSHYEAASCLALAGQPAPALEEAKLAVARGYFNAEKLKLDPELASLHALPGWGDVLAAVQTNRDKAEYPPMPVPVLVAVDTYGSRQVEPGDVLALLGVETGKPFVHSRALFQDKAAELRKRYDLAWADVSLSYWLDSPTEARAYITVDLVDTGDTERLRFLPAPKGTPEDPEGLVARWRAYEKRGFELLQRGALNQEEGPACRVAHCIWGFAHPEFAPLEPVLVERVPVLRDAVVKVLREDANPEKRAAAAFVLAYAGTPEQVVASLVPFIRDPDGGVRNNVLRVLTAVQEAADRPLVDVDVVVDAISMPEGTDRSKSLYLLQMLLDDMKPEAVRALRATLIQRLGASLVAHAGFALPHFREPAVLILQRLSGEKHEAPEQWKAWLSRQTQ</sequence>